<dbReference type="PANTHER" id="PTHR34584">
    <property type="entry name" value="NA(+)/H(+) ANTIPORTER SUBUNIT E1"/>
    <property type="match status" value="1"/>
</dbReference>
<sequence>MSHLYRSAPERPTRSWRRPSGTVQWVTTIMLGLTWTLVWGRYDLPTLLMGLVFGVVVSLAFPLPPLRFSGTVRPLWWFALTGRLIFDLVWASVKVAWAAVVRGPRVRNAILRVPLRTRSDFVMTQVAELTTLVPGSVALETRRAIPKDDEHEERSESAAESGEQEFVGTNILYVHVMDLGEQPDIEAEREKIRNLEARVIRAFGPRSEYDLLRKERGGDE</sequence>
<proteinExistence type="inferred from homology"/>
<evidence type="ECO:0000256" key="8">
    <source>
        <dbReference type="SAM" id="Phobius"/>
    </source>
</evidence>
<evidence type="ECO:0000256" key="2">
    <source>
        <dbReference type="ARBA" id="ARBA00006228"/>
    </source>
</evidence>
<evidence type="ECO:0000256" key="6">
    <source>
        <dbReference type="ARBA" id="ARBA00023136"/>
    </source>
</evidence>
<reference evidence="9" key="1">
    <citation type="submission" date="2020-10" db="EMBL/GenBank/DDBJ databases">
        <authorList>
            <person name="Gilroy R."/>
        </authorList>
    </citation>
    <scope>NUCLEOTIDE SEQUENCE</scope>
    <source>
        <strain evidence="9">ChiGjej1B1-24693</strain>
    </source>
</reference>
<comment type="subcellular location">
    <subcellularLocation>
        <location evidence="1">Cell membrane</location>
        <topology evidence="1">Multi-pass membrane protein</topology>
    </subcellularLocation>
</comment>
<evidence type="ECO:0000256" key="4">
    <source>
        <dbReference type="ARBA" id="ARBA00022692"/>
    </source>
</evidence>
<evidence type="ECO:0000256" key="3">
    <source>
        <dbReference type="ARBA" id="ARBA00022475"/>
    </source>
</evidence>
<evidence type="ECO:0000313" key="10">
    <source>
        <dbReference type="Proteomes" id="UP000886842"/>
    </source>
</evidence>
<keyword evidence="4 8" id="KW-0812">Transmembrane</keyword>
<evidence type="ECO:0000256" key="1">
    <source>
        <dbReference type="ARBA" id="ARBA00004651"/>
    </source>
</evidence>
<dbReference type="EMBL" id="DVLP01000344">
    <property type="protein sequence ID" value="HIT76255.1"/>
    <property type="molecule type" value="Genomic_DNA"/>
</dbReference>
<dbReference type="PANTHER" id="PTHR34584:SF1">
    <property type="entry name" value="NA(+)_H(+) ANTIPORTER SUBUNIT E1"/>
    <property type="match status" value="1"/>
</dbReference>
<keyword evidence="3" id="KW-1003">Cell membrane</keyword>
<feature type="transmembrane region" description="Helical" evidence="8">
    <location>
        <begin position="44"/>
        <end position="63"/>
    </location>
</feature>
<gene>
    <name evidence="9" type="ORF">IAA98_11780</name>
</gene>
<dbReference type="InterPro" id="IPR002758">
    <property type="entry name" value="Cation_antiport_E"/>
</dbReference>
<keyword evidence="5 8" id="KW-1133">Transmembrane helix</keyword>
<evidence type="ECO:0000256" key="7">
    <source>
        <dbReference type="SAM" id="MobiDB-lite"/>
    </source>
</evidence>
<feature type="transmembrane region" description="Helical" evidence="8">
    <location>
        <begin position="75"/>
        <end position="100"/>
    </location>
</feature>
<comment type="similarity">
    <text evidence="2">Belongs to the CPA3 antiporters (TC 2.A.63) subunit E family.</text>
</comment>
<dbReference type="GO" id="GO:0008324">
    <property type="term" value="F:monoatomic cation transmembrane transporter activity"/>
    <property type="evidence" value="ECO:0007669"/>
    <property type="project" value="InterPro"/>
</dbReference>
<dbReference type="AlphaFoldDB" id="A0A9D1H1A5"/>
<name>A0A9D1H1A5_9ACTN</name>
<organism evidence="9 10">
    <name type="scientific">Candidatus Avipropionibacterium avicola</name>
    <dbReference type="NCBI Taxonomy" id="2840701"/>
    <lineage>
        <taxon>Bacteria</taxon>
        <taxon>Bacillati</taxon>
        <taxon>Actinomycetota</taxon>
        <taxon>Actinomycetes</taxon>
        <taxon>Propionibacteriales</taxon>
        <taxon>Propionibacteriaceae</taxon>
        <taxon>Propionibacteriaceae incertae sedis</taxon>
        <taxon>Candidatus Avipropionibacterium</taxon>
    </lineage>
</organism>
<dbReference type="Pfam" id="PF01899">
    <property type="entry name" value="MNHE"/>
    <property type="match status" value="1"/>
</dbReference>
<feature type="transmembrane region" description="Helical" evidence="8">
    <location>
        <begin position="21"/>
        <end position="38"/>
    </location>
</feature>
<accession>A0A9D1H1A5</accession>
<keyword evidence="6 8" id="KW-0472">Membrane</keyword>
<dbReference type="GO" id="GO:0005886">
    <property type="term" value="C:plasma membrane"/>
    <property type="evidence" value="ECO:0007669"/>
    <property type="project" value="UniProtKB-SubCell"/>
</dbReference>
<feature type="compositionally biased region" description="Basic and acidic residues" evidence="7">
    <location>
        <begin position="143"/>
        <end position="157"/>
    </location>
</feature>
<evidence type="ECO:0000313" key="9">
    <source>
        <dbReference type="EMBL" id="HIT76255.1"/>
    </source>
</evidence>
<feature type="region of interest" description="Disordered" evidence="7">
    <location>
        <begin position="143"/>
        <end position="163"/>
    </location>
</feature>
<comment type="caution">
    <text evidence="9">The sequence shown here is derived from an EMBL/GenBank/DDBJ whole genome shotgun (WGS) entry which is preliminary data.</text>
</comment>
<protein>
    <submittedName>
        <fullName evidence="9">Na+/H+ antiporter subunit E</fullName>
    </submittedName>
</protein>
<reference evidence="9" key="2">
    <citation type="journal article" date="2021" name="PeerJ">
        <title>Extensive microbial diversity within the chicken gut microbiome revealed by metagenomics and culture.</title>
        <authorList>
            <person name="Gilroy R."/>
            <person name="Ravi A."/>
            <person name="Getino M."/>
            <person name="Pursley I."/>
            <person name="Horton D.L."/>
            <person name="Alikhan N.F."/>
            <person name="Baker D."/>
            <person name="Gharbi K."/>
            <person name="Hall N."/>
            <person name="Watson M."/>
            <person name="Adriaenssens E.M."/>
            <person name="Foster-Nyarko E."/>
            <person name="Jarju S."/>
            <person name="Secka A."/>
            <person name="Antonio M."/>
            <person name="Oren A."/>
            <person name="Chaudhuri R.R."/>
            <person name="La Ragione R."/>
            <person name="Hildebrand F."/>
            <person name="Pallen M.J."/>
        </authorList>
    </citation>
    <scope>NUCLEOTIDE SEQUENCE</scope>
    <source>
        <strain evidence="9">ChiGjej1B1-24693</strain>
    </source>
</reference>
<dbReference type="Proteomes" id="UP000886842">
    <property type="component" value="Unassembled WGS sequence"/>
</dbReference>
<evidence type="ECO:0000256" key="5">
    <source>
        <dbReference type="ARBA" id="ARBA00022989"/>
    </source>
</evidence>